<dbReference type="InterPro" id="IPR017853">
    <property type="entry name" value="GH"/>
</dbReference>
<dbReference type="Gene3D" id="3.20.20.80">
    <property type="entry name" value="Glycosidases"/>
    <property type="match status" value="3"/>
</dbReference>
<dbReference type="CDD" id="cd11336">
    <property type="entry name" value="AmyAc_MTSase"/>
    <property type="match status" value="1"/>
</dbReference>
<name>A0A8J2FTN6_9BACT</name>
<dbReference type="PANTHER" id="PTHR10357">
    <property type="entry name" value="ALPHA-AMYLASE FAMILY MEMBER"/>
    <property type="match status" value="1"/>
</dbReference>
<dbReference type="InterPro" id="IPR006047">
    <property type="entry name" value="GH13_cat_dom"/>
</dbReference>
<accession>A0A8J2FTN6</accession>
<dbReference type="EC" id="5.4.99.15" evidence="2"/>
<evidence type="ECO:0000259" key="1">
    <source>
        <dbReference type="SMART" id="SM00642"/>
    </source>
</evidence>
<comment type="caution">
    <text evidence="2">The sequence shown here is derived from an EMBL/GenBank/DDBJ whole genome shotgun (WGS) entry which is preliminary data.</text>
</comment>
<dbReference type="GO" id="GO:0005992">
    <property type="term" value="P:trehalose biosynthetic process"/>
    <property type="evidence" value="ECO:0007669"/>
    <property type="project" value="TreeGrafter"/>
</dbReference>
<dbReference type="RefSeq" id="WP_174582437.1">
    <property type="nucleotide sequence ID" value="NZ_CAJNOB010000056.1"/>
</dbReference>
<reference evidence="2" key="1">
    <citation type="submission" date="2021-02" db="EMBL/GenBank/DDBJ databases">
        <authorList>
            <person name="Cremers G."/>
            <person name="Picone N."/>
        </authorList>
    </citation>
    <scope>NUCLEOTIDE SEQUENCE</scope>
    <source>
        <strain evidence="2">PQ17</strain>
    </source>
</reference>
<feature type="domain" description="Glycosyl hydrolase family 13 catalytic" evidence="1">
    <location>
        <begin position="17"/>
        <end position="498"/>
    </location>
</feature>
<dbReference type="GO" id="GO:0047470">
    <property type="term" value="F:(1,4)-alpha-D-glucan 1-alpha-D-glucosylmutase activity"/>
    <property type="evidence" value="ECO:0007669"/>
    <property type="project" value="UniProtKB-EC"/>
</dbReference>
<evidence type="ECO:0000313" key="3">
    <source>
        <dbReference type="Proteomes" id="UP000663859"/>
    </source>
</evidence>
<dbReference type="PANTHER" id="PTHR10357:SF216">
    <property type="entry name" value="MALTOOLIGOSYL TREHALOSE SYNTHASE-RELATED"/>
    <property type="match status" value="1"/>
</dbReference>
<organism evidence="2 3">
    <name type="scientific">Candidatus Methylacidithermus pantelleriae</name>
    <dbReference type="NCBI Taxonomy" id="2744239"/>
    <lineage>
        <taxon>Bacteria</taxon>
        <taxon>Pseudomonadati</taxon>
        <taxon>Verrucomicrobiota</taxon>
        <taxon>Methylacidiphilae</taxon>
        <taxon>Methylacidiphilales</taxon>
        <taxon>Methylacidiphilaceae</taxon>
        <taxon>Candidatus Methylacidithermus</taxon>
    </lineage>
</organism>
<dbReference type="AlphaFoldDB" id="A0A8J2FTN6"/>
<proteinExistence type="predicted"/>
<dbReference type="Gene3D" id="1.10.150.200">
    <property type="entry name" value="Maltooligosyl trehalose synthase, domain 3"/>
    <property type="match status" value="1"/>
</dbReference>
<keyword evidence="2" id="KW-0413">Isomerase</keyword>
<protein>
    <submittedName>
        <fullName evidence="2">Malto-oligosyltrehalose synthase</fullName>
        <ecNumber evidence="2">5.4.99.15</ecNumber>
    </submittedName>
</protein>
<dbReference type="EMBL" id="CAJNOB010000056">
    <property type="protein sequence ID" value="CAF0703702.1"/>
    <property type="molecule type" value="Genomic_DNA"/>
</dbReference>
<dbReference type="NCBIfam" id="TIGR02401">
    <property type="entry name" value="trehalose_TreY"/>
    <property type="match status" value="1"/>
</dbReference>
<dbReference type="InterPro" id="IPR013797">
    <property type="entry name" value="Maltooligo_trehalose_synth_4"/>
</dbReference>
<dbReference type="SUPFAM" id="SSF51445">
    <property type="entry name" value="(Trans)glycosidases"/>
    <property type="match status" value="1"/>
</dbReference>
<dbReference type="GO" id="GO:0030980">
    <property type="term" value="P:alpha-glucan catabolic process"/>
    <property type="evidence" value="ECO:0007669"/>
    <property type="project" value="TreeGrafter"/>
</dbReference>
<dbReference type="Proteomes" id="UP000663859">
    <property type="component" value="Unassembled WGS sequence"/>
</dbReference>
<evidence type="ECO:0000313" key="2">
    <source>
        <dbReference type="EMBL" id="CAF0703702.1"/>
    </source>
</evidence>
<dbReference type="Pfam" id="PF00128">
    <property type="entry name" value="Alpha-amylase"/>
    <property type="match status" value="1"/>
</dbReference>
<sequence>MNVPLATYRLQLHKEFSFRSVEAILPYLQELGISHVYASPVTRARPGSSHGYDCVDPSTIHPELGTPEQFEELLAKVCKRSMGWLQDIVPNHMAFHIENPMLADVLENGPFSEYYHFFDIEWNHPYPSLKGRLLAPFLSSYYGQALSCGEIQLQFQDGAFYVAYHGLKFPLRIESYATVLGHCLPAIRQRLGAQHLDHLKFLGVLYTIRNLSSAESPSERKDQVRFVKQMLRELVRGNRDIRASLEATLRTFNGDVTNPSSFQLLDRLLSEQYFRLSLWKVATEEINYRRFFTVNDLIAVRSENPEVFERTHGFLLELVRKGWISGLRIDHIDGLYDPTAYLNRLRSSVPEAYLLVEKIVDAVEETLPENWPVEGTTGYDFLGMVTGLFCDRNSLGRMDRLFRDFAAVEDEPEELVREEKRFVVQEQLAGDLDRVALAVHGLCARLWFGPDVTLNGLRRALAEVVACLPVYRTYVTQEGPSAQDRRFIEQAISQACASQPELLNELGFIRQLLLLELPHPLPEEDKAELADCIARFQQISGPAMAKGFEDCFFYIYNRLLSLNEVGCNPIRFGVLPDEFHTFLQKRAMRWPYSLNATSTHDTKRGEDARARLNVLSELAEEWESHVWEWRRLNEPKKRDIGGVWAPDPNMEYFLYQSLVASFPWDLETLPSFRQRVSSFVVKACREAKTFSTWHNPHLSYEEACVGFATDILNPELSPEFWKSFLPFVRRVAHYGAIHSLAQTALKLFAPGVPDFYQGSELWDLSFVDPDNRRRVDFDLRKRLLRQVREAAGNTEHLSQILSNPKDGRIKLYVIYHGLRVRKEYRDVMEKGDYIPMTFRGSRRDHVFGFIRRFAARWVMVVVPRFSTALVEEGMWPVGETVWSDTYAVLPADAPPHWNSGLTVEKCVWKDQAPVGQMLGQFPVGVWTSG</sequence>
<dbReference type="Gene3D" id="3.30.1590.10">
    <property type="entry name" value="Maltooligosyl trehalose synthase, domain 2"/>
    <property type="match status" value="1"/>
</dbReference>
<keyword evidence="3" id="KW-1185">Reference proteome</keyword>
<dbReference type="SMART" id="SM00642">
    <property type="entry name" value="Aamy"/>
    <property type="match status" value="1"/>
</dbReference>
<gene>
    <name evidence="2" type="ORF">MPNT_60074</name>
</gene>
<dbReference type="InterPro" id="IPR012767">
    <property type="entry name" value="Trehalose_TreY"/>
</dbReference>
<dbReference type="Gene3D" id="1.10.10.470">
    <property type="entry name" value="Maltooligosyl trehalose synthase, domain 4"/>
    <property type="match status" value="1"/>
</dbReference>